<organism evidence="2 3">
    <name type="scientific">Phreatobacter stygius</name>
    <dbReference type="NCBI Taxonomy" id="1940610"/>
    <lineage>
        <taxon>Bacteria</taxon>
        <taxon>Pseudomonadati</taxon>
        <taxon>Pseudomonadota</taxon>
        <taxon>Alphaproteobacteria</taxon>
        <taxon>Hyphomicrobiales</taxon>
        <taxon>Phreatobacteraceae</taxon>
        <taxon>Phreatobacter</taxon>
    </lineage>
</organism>
<evidence type="ECO:0000256" key="1">
    <source>
        <dbReference type="SAM" id="Phobius"/>
    </source>
</evidence>
<gene>
    <name evidence="2" type="ORF">E8M01_32275</name>
</gene>
<dbReference type="KEGG" id="pstg:E8M01_32275"/>
<accession>A0A4D7B507</accession>
<reference evidence="2 3" key="1">
    <citation type="submission" date="2019-04" db="EMBL/GenBank/DDBJ databases">
        <title>Phreatobacter aquaticus sp. nov.</title>
        <authorList>
            <person name="Choi A."/>
        </authorList>
    </citation>
    <scope>NUCLEOTIDE SEQUENCE [LARGE SCALE GENOMIC DNA]</scope>
    <source>
        <strain evidence="2 3">KCTC 52518</strain>
    </source>
</reference>
<evidence type="ECO:0000313" key="2">
    <source>
        <dbReference type="EMBL" id="QCI68494.1"/>
    </source>
</evidence>
<keyword evidence="1" id="KW-1133">Transmembrane helix</keyword>
<dbReference type="AlphaFoldDB" id="A0A4D7B507"/>
<dbReference type="Proteomes" id="UP000298781">
    <property type="component" value="Chromosome"/>
</dbReference>
<keyword evidence="1" id="KW-0472">Membrane</keyword>
<name>A0A4D7B507_9HYPH</name>
<dbReference type="EMBL" id="CP039690">
    <property type="protein sequence ID" value="QCI68494.1"/>
    <property type="molecule type" value="Genomic_DNA"/>
</dbReference>
<proteinExistence type="predicted"/>
<protein>
    <recommendedName>
        <fullName evidence="4">General stress protein 17M-like domain-containing protein</fullName>
    </recommendedName>
</protein>
<dbReference type="OrthoDB" id="8455189at2"/>
<dbReference type="PANTHER" id="PTHR36109">
    <property type="entry name" value="MEMBRANE PROTEIN-RELATED"/>
    <property type="match status" value="1"/>
</dbReference>
<sequence>MTTTVSAIYDTYGDATAAVERVKAAGVPANDISLVSNDAGADRAGYADYRYPGTSEAADGAGTGAGLGVMAGAAGGLLAGLGIIAIPGLGPVVAAGWLASTLVGATAVGVAGGIVGALVGSGVDERDAHAYAEGVRRGGTLVNARVPDADRNRIKAVLDSGSYSLAERDRTWRDEGWSGRYPNDPI</sequence>
<dbReference type="InterPro" id="IPR052948">
    <property type="entry name" value="Low_temp-induced_all0457"/>
</dbReference>
<dbReference type="RefSeq" id="WP_136963913.1">
    <property type="nucleotide sequence ID" value="NZ_CP039690.1"/>
</dbReference>
<feature type="transmembrane region" description="Helical" evidence="1">
    <location>
        <begin position="95"/>
        <end position="119"/>
    </location>
</feature>
<feature type="transmembrane region" description="Helical" evidence="1">
    <location>
        <begin position="67"/>
        <end position="89"/>
    </location>
</feature>
<keyword evidence="1" id="KW-0812">Transmembrane</keyword>
<evidence type="ECO:0000313" key="3">
    <source>
        <dbReference type="Proteomes" id="UP000298781"/>
    </source>
</evidence>
<keyword evidence="3" id="KW-1185">Reference proteome</keyword>
<evidence type="ECO:0008006" key="4">
    <source>
        <dbReference type="Google" id="ProtNLM"/>
    </source>
</evidence>
<dbReference type="PANTHER" id="PTHR36109:SF2">
    <property type="entry name" value="MEMBRANE PROTEIN"/>
    <property type="match status" value="1"/>
</dbReference>